<evidence type="ECO:0008006" key="3">
    <source>
        <dbReference type="Google" id="ProtNLM"/>
    </source>
</evidence>
<dbReference type="Gene3D" id="2.40.70.10">
    <property type="entry name" value="Acid Proteases"/>
    <property type="match status" value="1"/>
</dbReference>
<dbReference type="SUPFAM" id="SSF50630">
    <property type="entry name" value="Acid proteases"/>
    <property type="match status" value="1"/>
</dbReference>
<comment type="caution">
    <text evidence="1">The sequence shown here is derived from an EMBL/GenBank/DDBJ whole genome shotgun (WGS) entry which is preliminary data.</text>
</comment>
<gene>
    <name evidence="1" type="ORF">ACH5RR_026944</name>
</gene>
<reference evidence="1 2" key="1">
    <citation type="submission" date="2024-11" db="EMBL/GenBank/DDBJ databases">
        <title>A near-complete genome assembly of Cinchona calisaya.</title>
        <authorList>
            <person name="Lian D.C."/>
            <person name="Zhao X.W."/>
            <person name="Wei L."/>
        </authorList>
    </citation>
    <scope>NUCLEOTIDE SEQUENCE [LARGE SCALE GENOMIC DNA]</scope>
    <source>
        <tissue evidence="1">Nenye</tissue>
    </source>
</reference>
<sequence>MKHLNFILAKDEEESAEFLDAIGEQDEITTHPSQKLNVSLCAISELMKRKIIVLCGELMGERVSLLVDTGSTTSFLNHKTIQTLGMTYEIAPPLTATIASGSTVTSFDICSHTSWKIQGHKFTFSRYKKGIENGAADALSRRQENIQSELACPISCVRPGWLQEIILSYEGDDFYQQLIAKLLIDSAGLPDYTYSSELLKFNGKIVVRTGVGLRKKHIAEFAHFSYRRTFWPACYLAENKSFVLLPQSQKGCDYICTIL</sequence>
<proteinExistence type="predicted"/>
<evidence type="ECO:0000313" key="1">
    <source>
        <dbReference type="EMBL" id="KAL3514227.1"/>
    </source>
</evidence>
<dbReference type="AlphaFoldDB" id="A0ABD2Z418"/>
<dbReference type="InterPro" id="IPR021109">
    <property type="entry name" value="Peptidase_aspartic_dom_sf"/>
</dbReference>
<evidence type="ECO:0000313" key="2">
    <source>
        <dbReference type="Proteomes" id="UP001630127"/>
    </source>
</evidence>
<name>A0ABD2Z418_9GENT</name>
<protein>
    <recommendedName>
        <fullName evidence="3">Peptidase A2 domain-containing protein</fullName>
    </recommendedName>
</protein>
<organism evidence="1 2">
    <name type="scientific">Cinchona calisaya</name>
    <dbReference type="NCBI Taxonomy" id="153742"/>
    <lineage>
        <taxon>Eukaryota</taxon>
        <taxon>Viridiplantae</taxon>
        <taxon>Streptophyta</taxon>
        <taxon>Embryophyta</taxon>
        <taxon>Tracheophyta</taxon>
        <taxon>Spermatophyta</taxon>
        <taxon>Magnoliopsida</taxon>
        <taxon>eudicotyledons</taxon>
        <taxon>Gunneridae</taxon>
        <taxon>Pentapetalae</taxon>
        <taxon>asterids</taxon>
        <taxon>lamiids</taxon>
        <taxon>Gentianales</taxon>
        <taxon>Rubiaceae</taxon>
        <taxon>Cinchonoideae</taxon>
        <taxon>Cinchoneae</taxon>
        <taxon>Cinchona</taxon>
    </lineage>
</organism>
<dbReference type="Pfam" id="PF13650">
    <property type="entry name" value="Asp_protease_2"/>
    <property type="match status" value="1"/>
</dbReference>
<keyword evidence="2" id="KW-1185">Reference proteome</keyword>
<dbReference type="Proteomes" id="UP001630127">
    <property type="component" value="Unassembled WGS sequence"/>
</dbReference>
<dbReference type="EMBL" id="JBJUIK010000011">
    <property type="protein sequence ID" value="KAL3514227.1"/>
    <property type="molecule type" value="Genomic_DNA"/>
</dbReference>
<dbReference type="CDD" id="cd00303">
    <property type="entry name" value="retropepsin_like"/>
    <property type="match status" value="1"/>
</dbReference>
<accession>A0ABD2Z418</accession>